<accession>A0A395H5H7</accession>
<dbReference type="RefSeq" id="XP_025577458.1">
    <property type="nucleotide sequence ID" value="XM_025718967.1"/>
</dbReference>
<gene>
    <name evidence="1" type="ORF">BO80DRAFT_423116</name>
</gene>
<keyword evidence="2" id="KW-1185">Reference proteome</keyword>
<dbReference type="EMBL" id="KZ824428">
    <property type="protein sequence ID" value="RAL03131.1"/>
    <property type="molecule type" value="Genomic_DNA"/>
</dbReference>
<name>A0A395H5H7_9EURO</name>
<dbReference type="Proteomes" id="UP000249402">
    <property type="component" value="Unassembled WGS sequence"/>
</dbReference>
<evidence type="ECO:0000313" key="1">
    <source>
        <dbReference type="EMBL" id="RAL03131.1"/>
    </source>
</evidence>
<sequence>MQLNNPAPIISWCWSVVIWGRVVFPAWIRVAVVGGIRYSRTLLEAQIEVFASSWTCASLVGRWKV</sequence>
<dbReference type="GeneID" id="37223832"/>
<dbReference type="AlphaFoldDB" id="A0A395H5H7"/>
<proteinExistence type="predicted"/>
<reference evidence="1 2" key="1">
    <citation type="submission" date="2018-02" db="EMBL/GenBank/DDBJ databases">
        <title>The genomes of Aspergillus section Nigri reveals drivers in fungal speciation.</title>
        <authorList>
            <consortium name="DOE Joint Genome Institute"/>
            <person name="Vesth T.C."/>
            <person name="Nybo J."/>
            <person name="Theobald S."/>
            <person name="Brandl J."/>
            <person name="Frisvad J.C."/>
            <person name="Nielsen K.F."/>
            <person name="Lyhne E.K."/>
            <person name="Kogle M.E."/>
            <person name="Kuo A."/>
            <person name="Riley R."/>
            <person name="Clum A."/>
            <person name="Nolan M."/>
            <person name="Lipzen A."/>
            <person name="Salamov A."/>
            <person name="Henrissat B."/>
            <person name="Wiebenga A."/>
            <person name="De vries R.P."/>
            <person name="Grigoriev I.V."/>
            <person name="Mortensen U.H."/>
            <person name="Andersen M.R."/>
            <person name="Baker S.E."/>
        </authorList>
    </citation>
    <scope>NUCLEOTIDE SEQUENCE [LARGE SCALE GENOMIC DNA]</scope>
    <source>
        <strain evidence="1 2">CBS 121593</strain>
    </source>
</reference>
<organism evidence="1 2">
    <name type="scientific">Aspergillus ibericus CBS 121593</name>
    <dbReference type="NCBI Taxonomy" id="1448316"/>
    <lineage>
        <taxon>Eukaryota</taxon>
        <taxon>Fungi</taxon>
        <taxon>Dikarya</taxon>
        <taxon>Ascomycota</taxon>
        <taxon>Pezizomycotina</taxon>
        <taxon>Eurotiomycetes</taxon>
        <taxon>Eurotiomycetidae</taxon>
        <taxon>Eurotiales</taxon>
        <taxon>Aspergillaceae</taxon>
        <taxon>Aspergillus</taxon>
        <taxon>Aspergillus subgen. Circumdati</taxon>
    </lineage>
</organism>
<dbReference type="VEuPathDB" id="FungiDB:BO80DRAFT_423116"/>
<evidence type="ECO:0000313" key="2">
    <source>
        <dbReference type="Proteomes" id="UP000249402"/>
    </source>
</evidence>
<protein>
    <submittedName>
        <fullName evidence="1">Uncharacterized protein</fullName>
    </submittedName>
</protein>